<evidence type="ECO:0000256" key="6">
    <source>
        <dbReference type="PROSITE-ProRule" id="PRU00169"/>
    </source>
</evidence>
<accession>A0ABY5VIY8</accession>
<dbReference type="InterPro" id="IPR001867">
    <property type="entry name" value="OmpR/PhoB-type_DNA-bd"/>
</dbReference>
<dbReference type="InterPro" id="IPR039420">
    <property type="entry name" value="WalR-like"/>
</dbReference>
<dbReference type="PROSITE" id="PS51755">
    <property type="entry name" value="OMPR_PHOB"/>
    <property type="match status" value="1"/>
</dbReference>
<dbReference type="SMART" id="SM00448">
    <property type="entry name" value="REC"/>
    <property type="match status" value="1"/>
</dbReference>
<dbReference type="Proteomes" id="UP001060164">
    <property type="component" value="Chromosome"/>
</dbReference>
<dbReference type="InterPro" id="IPR011006">
    <property type="entry name" value="CheY-like_superfamily"/>
</dbReference>
<keyword evidence="3 7" id="KW-0238">DNA-binding</keyword>
<dbReference type="Pfam" id="PF00486">
    <property type="entry name" value="Trans_reg_C"/>
    <property type="match status" value="1"/>
</dbReference>
<dbReference type="Gene3D" id="1.10.10.10">
    <property type="entry name" value="Winged helix-like DNA-binding domain superfamily/Winged helix DNA-binding domain"/>
    <property type="match status" value="1"/>
</dbReference>
<dbReference type="PANTHER" id="PTHR48111">
    <property type="entry name" value="REGULATOR OF RPOS"/>
    <property type="match status" value="1"/>
</dbReference>
<dbReference type="CDD" id="cd00383">
    <property type="entry name" value="trans_reg_C"/>
    <property type="match status" value="1"/>
</dbReference>
<evidence type="ECO:0000256" key="2">
    <source>
        <dbReference type="ARBA" id="ARBA00023015"/>
    </source>
</evidence>
<evidence type="ECO:0000256" key="3">
    <source>
        <dbReference type="ARBA" id="ARBA00023125"/>
    </source>
</evidence>
<evidence type="ECO:0000256" key="1">
    <source>
        <dbReference type="ARBA" id="ARBA00018672"/>
    </source>
</evidence>
<evidence type="ECO:0000256" key="4">
    <source>
        <dbReference type="ARBA" id="ARBA00023163"/>
    </source>
</evidence>
<dbReference type="EMBL" id="CP102290">
    <property type="protein sequence ID" value="UWP59508.1"/>
    <property type="molecule type" value="Genomic_DNA"/>
</dbReference>
<name>A0ABY5VIY8_9FIRM</name>
<evidence type="ECO:0000256" key="5">
    <source>
        <dbReference type="ARBA" id="ARBA00024867"/>
    </source>
</evidence>
<dbReference type="InterPro" id="IPR036388">
    <property type="entry name" value="WH-like_DNA-bd_sf"/>
</dbReference>
<gene>
    <name evidence="10" type="ORF">NQ502_00115</name>
</gene>
<keyword evidence="4" id="KW-0804">Transcription</keyword>
<keyword evidence="11" id="KW-1185">Reference proteome</keyword>
<reference evidence="10" key="1">
    <citation type="journal article" date="2022" name="Cell">
        <title>Design, construction, and in vivo augmentation of a complex gut microbiome.</title>
        <authorList>
            <person name="Cheng A.G."/>
            <person name="Ho P.Y."/>
            <person name="Aranda-Diaz A."/>
            <person name="Jain S."/>
            <person name="Yu F.B."/>
            <person name="Meng X."/>
            <person name="Wang M."/>
            <person name="Iakiviak M."/>
            <person name="Nagashima K."/>
            <person name="Zhao A."/>
            <person name="Murugkar P."/>
            <person name="Patil A."/>
            <person name="Atabakhsh K."/>
            <person name="Weakley A."/>
            <person name="Yan J."/>
            <person name="Brumbaugh A.R."/>
            <person name="Higginbottom S."/>
            <person name="Dimas A."/>
            <person name="Shiver A.L."/>
            <person name="Deutschbauer A."/>
            <person name="Neff N."/>
            <person name="Sonnenburg J.L."/>
            <person name="Huang K.C."/>
            <person name="Fischbach M.A."/>
        </authorList>
    </citation>
    <scope>NUCLEOTIDE SEQUENCE</scope>
    <source>
        <strain evidence="10">DSM 19829</strain>
    </source>
</reference>
<organism evidence="10 11">
    <name type="scientific">Ruminococcus gauvreauii</name>
    <dbReference type="NCBI Taxonomy" id="438033"/>
    <lineage>
        <taxon>Bacteria</taxon>
        <taxon>Bacillati</taxon>
        <taxon>Bacillota</taxon>
        <taxon>Clostridia</taxon>
        <taxon>Eubacteriales</taxon>
        <taxon>Oscillospiraceae</taxon>
        <taxon>Ruminococcus</taxon>
    </lineage>
</organism>
<dbReference type="SMART" id="SM00862">
    <property type="entry name" value="Trans_reg_C"/>
    <property type="match status" value="1"/>
</dbReference>
<dbReference type="Gene3D" id="6.10.250.690">
    <property type="match status" value="1"/>
</dbReference>
<dbReference type="InterPro" id="IPR001789">
    <property type="entry name" value="Sig_transdc_resp-reg_receiver"/>
</dbReference>
<dbReference type="SUPFAM" id="SSF52172">
    <property type="entry name" value="CheY-like"/>
    <property type="match status" value="1"/>
</dbReference>
<feature type="DNA-binding region" description="OmpR/PhoB-type" evidence="7">
    <location>
        <begin position="128"/>
        <end position="224"/>
    </location>
</feature>
<evidence type="ECO:0000259" key="9">
    <source>
        <dbReference type="PROSITE" id="PS51755"/>
    </source>
</evidence>
<dbReference type="Pfam" id="PF00072">
    <property type="entry name" value="Response_reg"/>
    <property type="match status" value="1"/>
</dbReference>
<dbReference type="InterPro" id="IPR016032">
    <property type="entry name" value="Sig_transdc_resp-reg_C-effctor"/>
</dbReference>
<sequence length="224" mass="26011">MKRSIMIIEDEQEIREELEMVLLAAGYEVTLPEDLEHVPAQVHTGKPDLILLDIQLPFMDGYEICREIRKFSKVPIIFVTARNTAMDELKSLMTGGDDYIVKPYHVPILMTRIKNLLARVYHNEEPEQSRIVYRDVTLELLSGKISYAGKETTLTRNELKILYYLFSHPGDIVPRVDLIEYLWENELYIDDNTLSVHVTRVRNKLKDIGAGQMIETRRGMGYQI</sequence>
<evidence type="ECO:0000259" key="8">
    <source>
        <dbReference type="PROSITE" id="PS50110"/>
    </source>
</evidence>
<evidence type="ECO:0000313" key="10">
    <source>
        <dbReference type="EMBL" id="UWP59508.1"/>
    </source>
</evidence>
<dbReference type="RefSeq" id="WP_028527903.1">
    <property type="nucleotide sequence ID" value="NZ_CABLBR010000005.1"/>
</dbReference>
<proteinExistence type="predicted"/>
<keyword evidence="2" id="KW-0805">Transcription regulation</keyword>
<dbReference type="PROSITE" id="PS50110">
    <property type="entry name" value="RESPONSE_REGULATORY"/>
    <property type="match status" value="1"/>
</dbReference>
<protein>
    <recommendedName>
        <fullName evidence="1">Stage 0 sporulation protein A homolog</fullName>
    </recommendedName>
</protein>
<dbReference type="PANTHER" id="PTHR48111:SF43">
    <property type="entry name" value="STAGE 0 SPORULATION PROTEIN A HOMOLOG"/>
    <property type="match status" value="1"/>
</dbReference>
<feature type="domain" description="OmpR/PhoB-type" evidence="9">
    <location>
        <begin position="128"/>
        <end position="224"/>
    </location>
</feature>
<dbReference type="SUPFAM" id="SSF46894">
    <property type="entry name" value="C-terminal effector domain of the bipartite response regulators"/>
    <property type="match status" value="1"/>
</dbReference>
<evidence type="ECO:0000313" key="11">
    <source>
        <dbReference type="Proteomes" id="UP001060164"/>
    </source>
</evidence>
<feature type="modified residue" description="4-aspartylphosphate" evidence="6">
    <location>
        <position position="53"/>
    </location>
</feature>
<evidence type="ECO:0000256" key="7">
    <source>
        <dbReference type="PROSITE-ProRule" id="PRU01091"/>
    </source>
</evidence>
<dbReference type="Gene3D" id="3.40.50.2300">
    <property type="match status" value="1"/>
</dbReference>
<keyword evidence="6" id="KW-0597">Phosphoprotein</keyword>
<feature type="domain" description="Response regulatory" evidence="8">
    <location>
        <begin position="4"/>
        <end position="117"/>
    </location>
</feature>
<comment type="function">
    <text evidence="5">May play the central regulatory role in sporulation. It may be an element of the effector pathway responsible for the activation of sporulation genes in response to nutritional stress. Spo0A may act in concert with spo0H (a sigma factor) to control the expression of some genes that are critical to the sporulation process.</text>
</comment>